<name>A0ABR7GJC3_9FIRM</name>
<comment type="caution">
    <text evidence="2">The sequence shown here is derived from an EMBL/GenBank/DDBJ whole genome shotgun (WGS) entry which is preliminary data.</text>
</comment>
<dbReference type="SUPFAM" id="SSF55315">
    <property type="entry name" value="L30e-like"/>
    <property type="match status" value="1"/>
</dbReference>
<dbReference type="InterPro" id="IPR004038">
    <property type="entry name" value="Ribosomal_eL8/eL30/eS12/Gad45"/>
</dbReference>
<keyword evidence="3" id="KW-1185">Reference proteome</keyword>
<evidence type="ECO:0000313" key="3">
    <source>
        <dbReference type="Proteomes" id="UP000641741"/>
    </source>
</evidence>
<sequence>MLSELHSAHKVIGVKQTKKAIKDGKAAMVYVALDAEKRVTGPIYELCTENHVQMVEITTMAELGDAVGIDVGASVVSVLAE</sequence>
<dbReference type="RefSeq" id="WP_118685448.1">
    <property type="nucleotide sequence ID" value="NZ_JACOPK010000001.1"/>
</dbReference>
<feature type="domain" description="Ribosomal protein eL8/eL30/eS12/Gadd45" evidence="1">
    <location>
        <begin position="11"/>
        <end position="79"/>
    </location>
</feature>
<evidence type="ECO:0000259" key="1">
    <source>
        <dbReference type="Pfam" id="PF01248"/>
    </source>
</evidence>
<gene>
    <name evidence="2" type="ORF">H8S02_00330</name>
</gene>
<dbReference type="EMBL" id="JACOPK010000001">
    <property type="protein sequence ID" value="MBC5694406.1"/>
    <property type="molecule type" value="Genomic_DNA"/>
</dbReference>
<organism evidence="2 3">
    <name type="scientific">Agathobaculum hominis</name>
    <dbReference type="NCBI Taxonomy" id="2763014"/>
    <lineage>
        <taxon>Bacteria</taxon>
        <taxon>Bacillati</taxon>
        <taxon>Bacillota</taxon>
        <taxon>Clostridia</taxon>
        <taxon>Eubacteriales</taxon>
        <taxon>Butyricicoccaceae</taxon>
        <taxon>Agathobaculum</taxon>
    </lineage>
</organism>
<accession>A0ABR7GJC3</accession>
<dbReference type="Proteomes" id="UP000641741">
    <property type="component" value="Unassembled WGS sequence"/>
</dbReference>
<dbReference type="InterPro" id="IPR029064">
    <property type="entry name" value="Ribosomal_eL30-like_sf"/>
</dbReference>
<dbReference type="Pfam" id="PF01248">
    <property type="entry name" value="Ribosomal_L7Ae"/>
    <property type="match status" value="1"/>
</dbReference>
<reference evidence="2 3" key="1">
    <citation type="submission" date="2020-08" db="EMBL/GenBank/DDBJ databases">
        <title>Genome public.</title>
        <authorList>
            <person name="Liu C."/>
            <person name="Sun Q."/>
        </authorList>
    </citation>
    <scope>NUCLEOTIDE SEQUENCE [LARGE SCALE GENOMIC DNA]</scope>
    <source>
        <strain evidence="2 3">M2</strain>
    </source>
</reference>
<evidence type="ECO:0000313" key="2">
    <source>
        <dbReference type="EMBL" id="MBC5694406.1"/>
    </source>
</evidence>
<proteinExistence type="predicted"/>
<protein>
    <submittedName>
        <fullName evidence="2">Ribosomal L7Ae/L30e/S12e/Gadd45 family protein</fullName>
    </submittedName>
</protein>
<dbReference type="Gene3D" id="3.30.1330.30">
    <property type="match status" value="1"/>
</dbReference>